<proteinExistence type="predicted"/>
<evidence type="ECO:0000313" key="2">
    <source>
        <dbReference type="Proteomes" id="UP000184108"/>
    </source>
</evidence>
<name>A0A1M4UWD3_9FLAO</name>
<reference evidence="2" key="1">
    <citation type="submission" date="2016-11" db="EMBL/GenBank/DDBJ databases">
        <authorList>
            <person name="Varghese N."/>
            <person name="Submissions S."/>
        </authorList>
    </citation>
    <scope>NUCLEOTIDE SEQUENCE [LARGE SCALE GENOMIC DNA]</scope>
    <source>
        <strain evidence="2">YR203</strain>
    </source>
</reference>
<dbReference type="AlphaFoldDB" id="A0A1M4UWD3"/>
<dbReference type="EMBL" id="FQVE01000001">
    <property type="protein sequence ID" value="SHE61005.1"/>
    <property type="molecule type" value="Genomic_DNA"/>
</dbReference>
<dbReference type="RefSeq" id="WP_073171098.1">
    <property type="nucleotide sequence ID" value="NZ_FQVE01000001.1"/>
</dbReference>
<sequence>MFRKFINVKTSHSNSTFQNLQEVINYIKDSSRPEIKEIQKLKTLEKGTQEYDNIKQSCIPSILWNFTTNGGKKLENSIQSTGYIYFDIDNNLDFQFNPEYFTAHWKSVSGKGLGCLVKVSGVNKSNFKEAFKYIAEKLLIPSDPKVNNINRLNILPFDPDIGYNEHAQTIDCSFLSNNDTNDIQEENNHSVTKFSFINSCQWNDEKTSIRYDNLEEKKSEIQIIYDKKGVCDLKDNKLIYSSIKIPKNIIDGKRNYILSGIAIKIIALNPKLPNGKLIEFMRKINQSCCKPPMLDDEIVSICKTLLDKREKWLPVDNAKKRFFFDPSLKLSIEQKQSLVRTYVNKHRGEIKKQLVRDSFAGLLSEGKKFKIKDIQAETRVSPTTIRKYLSEILIEEYGGQIEDIQPFFNANKQIKTQQ</sequence>
<gene>
    <name evidence="1" type="ORF">SAMN02787073_0739</name>
</gene>
<organism evidence="1 2">
    <name type="scientific">Chryseobacterium vrystaatense</name>
    <dbReference type="NCBI Taxonomy" id="307480"/>
    <lineage>
        <taxon>Bacteria</taxon>
        <taxon>Pseudomonadati</taxon>
        <taxon>Bacteroidota</taxon>
        <taxon>Flavobacteriia</taxon>
        <taxon>Flavobacteriales</taxon>
        <taxon>Weeksellaceae</taxon>
        <taxon>Chryseobacterium group</taxon>
        <taxon>Chryseobacterium</taxon>
    </lineage>
</organism>
<evidence type="ECO:0000313" key="1">
    <source>
        <dbReference type="EMBL" id="SHE61005.1"/>
    </source>
</evidence>
<dbReference type="Proteomes" id="UP000184108">
    <property type="component" value="Unassembled WGS sequence"/>
</dbReference>
<accession>A0A1M4UWD3</accession>
<protein>
    <submittedName>
        <fullName evidence="1">Uncharacterized protein</fullName>
    </submittedName>
</protein>